<dbReference type="EC" id="3.1.3.18" evidence="5 11"/>
<dbReference type="InterPro" id="IPR023198">
    <property type="entry name" value="PGP-like_dom2"/>
</dbReference>
<keyword evidence="6 11" id="KW-0479">Metal-binding</keyword>
<comment type="caution">
    <text evidence="12">The sequence shown here is derived from an EMBL/GenBank/DDBJ whole genome shotgun (WGS) entry which is preliminary data.</text>
</comment>
<sequence length="232" mass="24559">MTEPLAPLGVAFDLDGTLVDSAPGLAEAVDRALADVGLPKAGVERVSTWIGNGADIMVERAVRWAKGDLSPEFCLKVRDQFDHHYAQTAAGGSRLYPQVKETLVALAAAGLPLGLITNKPTPFVAPLLVSLGLDGLFSQVLGGDDVVQKKPHPAPLYLMLANMGLRASELVFVGDSRNDIQAAQAAGCQCVGMTYGYNYGEAIALSKPDRVLERFADLLPTFGLPSLKDQEA</sequence>
<dbReference type="GO" id="GO:0005975">
    <property type="term" value="P:carbohydrate metabolic process"/>
    <property type="evidence" value="ECO:0007669"/>
    <property type="project" value="InterPro"/>
</dbReference>
<feature type="binding site" evidence="11">
    <location>
        <position position="13"/>
    </location>
    <ligand>
        <name>Mg(2+)</name>
        <dbReference type="ChEBI" id="CHEBI:18420"/>
    </ligand>
</feature>
<reference evidence="12 13" key="1">
    <citation type="journal article" date="2017" name="Int. J. Syst. Evol. Microbiol.">
        <title>Rouxiella badensis sp. nov. and Rouxiella silvae sp. nov. isolated from peat bog soil in Germany and emendation of the genus description.</title>
        <authorList>
            <person name="Le Fleche-Mateos A."/>
            <person name="Kugler J.H."/>
            <person name="Hansen S.H."/>
            <person name="Syldatk C."/>
            <person name="Hausmann R."/>
            <person name="Lomprez F."/>
            <person name="Vandenbogaert M."/>
            <person name="Manuguerra J.C."/>
            <person name="Grimont P.A."/>
        </authorList>
    </citation>
    <scope>NUCLEOTIDE SEQUENCE [LARGE SCALE GENOMIC DNA]</scope>
    <source>
        <strain evidence="12 13">DSM 100043</strain>
    </source>
</reference>
<dbReference type="GO" id="GO:0005829">
    <property type="term" value="C:cytosol"/>
    <property type="evidence" value="ECO:0007669"/>
    <property type="project" value="TreeGrafter"/>
</dbReference>
<dbReference type="NCBIfam" id="TIGR01549">
    <property type="entry name" value="HAD-SF-IA-v1"/>
    <property type="match status" value="1"/>
</dbReference>
<keyword evidence="10 11" id="KW-0119">Carbohydrate metabolism</keyword>
<dbReference type="FunFam" id="3.40.50.1000:FF:000022">
    <property type="entry name" value="Phosphoglycolate phosphatase"/>
    <property type="match status" value="1"/>
</dbReference>
<dbReference type="InterPro" id="IPR006439">
    <property type="entry name" value="HAD-SF_hydro_IA"/>
</dbReference>
<keyword evidence="8 11" id="KW-0460">Magnesium</keyword>
<keyword evidence="9 11" id="KW-0868">Chloride</keyword>
<keyword evidence="7 11" id="KW-0378">Hydrolase</keyword>
<dbReference type="HAMAP" id="MF_00495">
    <property type="entry name" value="GPH_hydrolase_bact"/>
    <property type="match status" value="1"/>
</dbReference>
<organism evidence="12 13">
    <name type="scientific">Rouxiella badensis</name>
    <dbReference type="NCBI Taxonomy" id="1646377"/>
    <lineage>
        <taxon>Bacteria</taxon>
        <taxon>Pseudomonadati</taxon>
        <taxon>Pseudomonadota</taxon>
        <taxon>Gammaproteobacteria</taxon>
        <taxon>Enterobacterales</taxon>
        <taxon>Yersiniaceae</taxon>
        <taxon>Rouxiella</taxon>
    </lineage>
</organism>
<dbReference type="PRINTS" id="PR00413">
    <property type="entry name" value="HADHALOGNASE"/>
</dbReference>
<dbReference type="GO" id="GO:0008967">
    <property type="term" value="F:phosphoglycolate phosphatase activity"/>
    <property type="evidence" value="ECO:0007669"/>
    <property type="project" value="UniProtKB-UniRule"/>
</dbReference>
<accession>A0A1X0WF14</accession>
<evidence type="ECO:0000256" key="6">
    <source>
        <dbReference type="ARBA" id="ARBA00022723"/>
    </source>
</evidence>
<feature type="binding site" evidence="11">
    <location>
        <position position="15"/>
    </location>
    <ligand>
        <name>Mg(2+)</name>
        <dbReference type="ChEBI" id="CHEBI:18420"/>
    </ligand>
</feature>
<dbReference type="CDD" id="cd16417">
    <property type="entry name" value="HAD_PGPase"/>
    <property type="match status" value="1"/>
</dbReference>
<dbReference type="AlphaFoldDB" id="A0A1X0WF14"/>
<evidence type="ECO:0000256" key="7">
    <source>
        <dbReference type="ARBA" id="ARBA00022801"/>
    </source>
</evidence>
<dbReference type="SUPFAM" id="SSF56784">
    <property type="entry name" value="HAD-like"/>
    <property type="match status" value="1"/>
</dbReference>
<dbReference type="SFLD" id="SFLDG01135">
    <property type="entry name" value="C1.5.6:_HAD__Beta-PGM__Phospha"/>
    <property type="match status" value="1"/>
</dbReference>
<evidence type="ECO:0000256" key="9">
    <source>
        <dbReference type="ARBA" id="ARBA00023214"/>
    </source>
</evidence>
<dbReference type="EMBL" id="MRWE01000016">
    <property type="protein sequence ID" value="ORJ25398.1"/>
    <property type="molecule type" value="Genomic_DNA"/>
</dbReference>
<evidence type="ECO:0000256" key="2">
    <source>
        <dbReference type="ARBA" id="ARBA00001946"/>
    </source>
</evidence>
<evidence type="ECO:0000256" key="11">
    <source>
        <dbReference type="HAMAP-Rule" id="MF_00495"/>
    </source>
</evidence>
<dbReference type="GO" id="GO:0046295">
    <property type="term" value="P:glycolate biosynthetic process"/>
    <property type="evidence" value="ECO:0007669"/>
    <property type="project" value="UniProtKB-UniRule"/>
</dbReference>
<evidence type="ECO:0000256" key="8">
    <source>
        <dbReference type="ARBA" id="ARBA00022842"/>
    </source>
</evidence>
<dbReference type="NCBIfam" id="TIGR01509">
    <property type="entry name" value="HAD-SF-IA-v3"/>
    <property type="match status" value="1"/>
</dbReference>
<name>A0A1X0WF14_9GAMM</name>
<dbReference type="InterPro" id="IPR037512">
    <property type="entry name" value="PGPase_prok"/>
</dbReference>
<dbReference type="SFLD" id="SFLDS00003">
    <property type="entry name" value="Haloacid_Dehalogenase"/>
    <property type="match status" value="1"/>
</dbReference>
<feature type="binding site" evidence="11">
    <location>
        <position position="175"/>
    </location>
    <ligand>
        <name>Mg(2+)</name>
        <dbReference type="ChEBI" id="CHEBI:18420"/>
    </ligand>
</feature>
<evidence type="ECO:0000313" key="13">
    <source>
        <dbReference type="Proteomes" id="UP000192536"/>
    </source>
</evidence>
<evidence type="ECO:0000313" key="12">
    <source>
        <dbReference type="EMBL" id="ORJ25398.1"/>
    </source>
</evidence>
<dbReference type="STRING" id="1646377.BS640_11345"/>
<dbReference type="GeneID" id="93568426"/>
<dbReference type="Proteomes" id="UP000192536">
    <property type="component" value="Unassembled WGS sequence"/>
</dbReference>
<proteinExistence type="inferred from homology"/>
<evidence type="ECO:0000256" key="1">
    <source>
        <dbReference type="ARBA" id="ARBA00000830"/>
    </source>
</evidence>
<comment type="function">
    <text evidence="11">Specifically catalyzes the dephosphorylation of 2-phosphoglycolate. Is involved in the dissimilation of the intracellular 2-phosphoglycolate formed during the DNA repair of 3'-phosphoglycolate ends, a major class of DNA lesions induced by oxidative stress.</text>
</comment>
<dbReference type="InterPro" id="IPR023214">
    <property type="entry name" value="HAD_sf"/>
</dbReference>
<dbReference type="InterPro" id="IPR041492">
    <property type="entry name" value="HAD_2"/>
</dbReference>
<keyword evidence="13" id="KW-1185">Reference proteome</keyword>
<dbReference type="NCBIfam" id="NF009695">
    <property type="entry name" value="PRK13222.1-2"/>
    <property type="match status" value="1"/>
</dbReference>
<dbReference type="NCBIfam" id="TIGR01449">
    <property type="entry name" value="PGP_bact"/>
    <property type="match status" value="1"/>
</dbReference>
<dbReference type="NCBIfam" id="NF009697">
    <property type="entry name" value="PRK13222.1-4"/>
    <property type="match status" value="1"/>
</dbReference>
<dbReference type="GO" id="GO:0006281">
    <property type="term" value="P:DNA repair"/>
    <property type="evidence" value="ECO:0007669"/>
    <property type="project" value="TreeGrafter"/>
</dbReference>
<feature type="active site" description="Nucleophile" evidence="11">
    <location>
        <position position="13"/>
    </location>
</feature>
<dbReference type="Gene3D" id="1.10.150.240">
    <property type="entry name" value="Putative phosphatase, domain 2"/>
    <property type="match status" value="1"/>
</dbReference>
<dbReference type="RefSeq" id="WP_017492334.1">
    <property type="nucleotide sequence ID" value="NZ_CAUQAZ010000140.1"/>
</dbReference>
<dbReference type="InterPro" id="IPR050155">
    <property type="entry name" value="HAD-like_hydrolase_sf"/>
</dbReference>
<dbReference type="InterPro" id="IPR036412">
    <property type="entry name" value="HAD-like_sf"/>
</dbReference>
<evidence type="ECO:0000256" key="5">
    <source>
        <dbReference type="ARBA" id="ARBA00013078"/>
    </source>
</evidence>
<dbReference type="PANTHER" id="PTHR43434:SF1">
    <property type="entry name" value="PHOSPHOGLYCOLATE PHOSPHATASE"/>
    <property type="match status" value="1"/>
</dbReference>
<comment type="cofactor">
    <cofactor evidence="11">
        <name>chloride</name>
        <dbReference type="ChEBI" id="CHEBI:17996"/>
    </cofactor>
</comment>
<dbReference type="UniPathway" id="UPA00865">
    <property type="reaction ID" value="UER00834"/>
</dbReference>
<comment type="catalytic activity">
    <reaction evidence="1 11">
        <text>2-phosphoglycolate + H2O = glycolate + phosphate</text>
        <dbReference type="Rhea" id="RHEA:14369"/>
        <dbReference type="ChEBI" id="CHEBI:15377"/>
        <dbReference type="ChEBI" id="CHEBI:29805"/>
        <dbReference type="ChEBI" id="CHEBI:43474"/>
        <dbReference type="ChEBI" id="CHEBI:58033"/>
        <dbReference type="EC" id="3.1.3.18"/>
    </reaction>
</comment>
<comment type="cofactor">
    <cofactor evidence="2 11">
        <name>Mg(2+)</name>
        <dbReference type="ChEBI" id="CHEBI:18420"/>
    </cofactor>
</comment>
<dbReference type="GO" id="GO:0046872">
    <property type="term" value="F:metal ion binding"/>
    <property type="evidence" value="ECO:0007669"/>
    <property type="project" value="UniProtKB-KW"/>
</dbReference>
<dbReference type="Gene3D" id="3.40.50.1000">
    <property type="entry name" value="HAD superfamily/HAD-like"/>
    <property type="match status" value="1"/>
</dbReference>
<dbReference type="Pfam" id="PF13419">
    <property type="entry name" value="HAD_2"/>
    <property type="match status" value="1"/>
</dbReference>
<comment type="pathway">
    <text evidence="3 11">Organic acid metabolism; glycolate biosynthesis; glycolate from 2-phosphoglycolate: step 1/1.</text>
</comment>
<protein>
    <recommendedName>
        <fullName evidence="5 11">Phosphoglycolate phosphatase</fullName>
        <shortName evidence="11">PGP</shortName>
        <shortName evidence="11">PGPase</shortName>
        <ecNumber evidence="5 11">3.1.3.18</ecNumber>
    </recommendedName>
</protein>
<evidence type="ECO:0000256" key="4">
    <source>
        <dbReference type="ARBA" id="ARBA00006171"/>
    </source>
</evidence>
<dbReference type="PANTHER" id="PTHR43434">
    <property type="entry name" value="PHOSPHOGLYCOLATE PHOSPHATASE"/>
    <property type="match status" value="1"/>
</dbReference>
<comment type="subunit">
    <text evidence="11">Monomer.</text>
</comment>
<evidence type="ECO:0000256" key="3">
    <source>
        <dbReference type="ARBA" id="ARBA00004818"/>
    </source>
</evidence>
<comment type="similarity">
    <text evidence="4 11">Belongs to the HAD-like hydrolase superfamily. CbbY/CbbZ/Gph/YieH family.</text>
</comment>
<evidence type="ECO:0000256" key="10">
    <source>
        <dbReference type="ARBA" id="ARBA00023277"/>
    </source>
</evidence>
<gene>
    <name evidence="12" type="ORF">BS640_11345</name>
</gene>
<dbReference type="SFLD" id="SFLDG01129">
    <property type="entry name" value="C1.5:_HAD__Beta-PGM__Phosphata"/>
    <property type="match status" value="1"/>
</dbReference>